<sequence length="154" mass="15815">SSVYRGVEGAGKKSPLELPAKLGPKETLLKITYASLCGTDVHILASGMALGHEGVGVVEKIGSSVTQFMVGDRAGAGCIRKYIVAAIASIAPKGKMCIAMNAAPMTKKIITRAHSVPDNLPPDLATPLQCASATTYSAIVQSVKPGDRVGILGI</sequence>
<dbReference type="Gene3D" id="3.40.50.720">
    <property type="entry name" value="NAD(P)-binding Rossmann-like Domain"/>
    <property type="match status" value="1"/>
</dbReference>
<proteinExistence type="predicted"/>
<feature type="domain" description="Alcohol dehydrogenase-like N-terminal" evidence="4">
    <location>
        <begin position="23"/>
        <end position="76"/>
    </location>
</feature>
<evidence type="ECO:0000256" key="3">
    <source>
        <dbReference type="ARBA" id="ARBA00023002"/>
    </source>
</evidence>
<gene>
    <name evidence="5" type="primary">adhA_1</name>
    <name evidence="5" type="ORF">LSUB1_G005939</name>
</gene>
<dbReference type="GO" id="GO:0008270">
    <property type="term" value="F:zinc ion binding"/>
    <property type="evidence" value="ECO:0007669"/>
    <property type="project" value="InterPro"/>
</dbReference>
<keyword evidence="3" id="KW-0560">Oxidoreductase</keyword>
<evidence type="ECO:0000256" key="1">
    <source>
        <dbReference type="ARBA" id="ARBA00022723"/>
    </source>
</evidence>
<dbReference type="Gene3D" id="3.90.180.10">
    <property type="entry name" value="Medium-chain alcohol dehydrogenases, catalytic domain"/>
    <property type="match status" value="1"/>
</dbReference>
<evidence type="ECO:0000313" key="5">
    <source>
        <dbReference type="EMBL" id="TVY39005.1"/>
    </source>
</evidence>
<comment type="caution">
    <text evidence="5">The sequence shown here is derived from an EMBL/GenBank/DDBJ whole genome shotgun (WGS) entry which is preliminary data.</text>
</comment>
<protein>
    <submittedName>
        <fullName evidence="5">Putative formaldehyde dehydrogenase</fullName>
    </submittedName>
</protein>
<dbReference type="AlphaFoldDB" id="A0A8H8U981"/>
<dbReference type="InterPro" id="IPR002328">
    <property type="entry name" value="ADH_Zn_CS"/>
</dbReference>
<dbReference type="PROSITE" id="PS00059">
    <property type="entry name" value="ADH_ZINC"/>
    <property type="match status" value="1"/>
</dbReference>
<evidence type="ECO:0000313" key="6">
    <source>
        <dbReference type="Proteomes" id="UP000462212"/>
    </source>
</evidence>
<dbReference type="InterPro" id="IPR013154">
    <property type="entry name" value="ADH-like_N"/>
</dbReference>
<dbReference type="GO" id="GO:0016616">
    <property type="term" value="F:oxidoreductase activity, acting on the CH-OH group of donors, NAD or NADP as acceptor"/>
    <property type="evidence" value="ECO:0007669"/>
    <property type="project" value="InterPro"/>
</dbReference>
<dbReference type="OrthoDB" id="1879366at2759"/>
<dbReference type="PANTHER" id="PTHR42683">
    <property type="entry name" value="ALDEHYDE REDUCTASE"/>
    <property type="match status" value="1"/>
</dbReference>
<dbReference type="InterPro" id="IPR011032">
    <property type="entry name" value="GroES-like_sf"/>
</dbReference>
<keyword evidence="1" id="KW-0479">Metal-binding</keyword>
<accession>A0A8H8U981</accession>
<dbReference type="EMBL" id="QGMJ01000250">
    <property type="protein sequence ID" value="TVY39005.1"/>
    <property type="molecule type" value="Genomic_DNA"/>
</dbReference>
<dbReference type="Pfam" id="PF08240">
    <property type="entry name" value="ADH_N"/>
    <property type="match status" value="1"/>
</dbReference>
<keyword evidence="2" id="KW-0862">Zinc</keyword>
<dbReference type="SUPFAM" id="SSF50129">
    <property type="entry name" value="GroES-like"/>
    <property type="match status" value="1"/>
</dbReference>
<evidence type="ECO:0000256" key="2">
    <source>
        <dbReference type="ARBA" id="ARBA00022833"/>
    </source>
</evidence>
<evidence type="ECO:0000259" key="4">
    <source>
        <dbReference type="Pfam" id="PF08240"/>
    </source>
</evidence>
<feature type="non-terminal residue" evidence="5">
    <location>
        <position position="1"/>
    </location>
</feature>
<reference evidence="5 6" key="1">
    <citation type="submission" date="2018-05" db="EMBL/GenBank/DDBJ databases">
        <title>Genome sequencing and assembly of the regulated plant pathogen Lachnellula willkommii and related sister species for the development of diagnostic species identification markers.</title>
        <authorList>
            <person name="Giroux E."/>
            <person name="Bilodeau G."/>
        </authorList>
    </citation>
    <scope>NUCLEOTIDE SEQUENCE [LARGE SCALE GENOMIC DNA]</scope>
    <source>
        <strain evidence="5 6">CBS 197.66</strain>
    </source>
</reference>
<organism evidence="5 6">
    <name type="scientific">Lachnellula subtilissima</name>
    <dbReference type="NCBI Taxonomy" id="602034"/>
    <lineage>
        <taxon>Eukaryota</taxon>
        <taxon>Fungi</taxon>
        <taxon>Dikarya</taxon>
        <taxon>Ascomycota</taxon>
        <taxon>Pezizomycotina</taxon>
        <taxon>Leotiomycetes</taxon>
        <taxon>Helotiales</taxon>
        <taxon>Lachnaceae</taxon>
        <taxon>Lachnellula</taxon>
    </lineage>
</organism>
<dbReference type="InterPro" id="IPR047109">
    <property type="entry name" value="CAD-like"/>
</dbReference>
<dbReference type="Proteomes" id="UP000462212">
    <property type="component" value="Unassembled WGS sequence"/>
</dbReference>
<name>A0A8H8U981_9HELO</name>
<keyword evidence="6" id="KW-1185">Reference proteome</keyword>